<feature type="region of interest" description="Disordered" evidence="1">
    <location>
        <begin position="51"/>
        <end position="104"/>
    </location>
</feature>
<feature type="compositionally biased region" description="Polar residues" evidence="1">
    <location>
        <begin position="95"/>
        <end position="104"/>
    </location>
</feature>
<evidence type="ECO:0000313" key="3">
    <source>
        <dbReference type="Proteomes" id="UP000324222"/>
    </source>
</evidence>
<reference evidence="2 3" key="1">
    <citation type="submission" date="2019-05" db="EMBL/GenBank/DDBJ databases">
        <title>Another draft genome of Portunus trituberculatus and its Hox gene families provides insights of decapod evolution.</title>
        <authorList>
            <person name="Jeong J.-H."/>
            <person name="Song I."/>
            <person name="Kim S."/>
            <person name="Choi T."/>
            <person name="Kim D."/>
            <person name="Ryu S."/>
            <person name="Kim W."/>
        </authorList>
    </citation>
    <scope>NUCLEOTIDE SEQUENCE [LARGE SCALE GENOMIC DNA]</scope>
    <source>
        <tissue evidence="2">Muscle</tissue>
    </source>
</reference>
<sequence>MAAAFPPRQIRKRTSKYRCSNQARASTCLRVGAICPARLSRALKHYFVLSSGKPLLPTPRPQSPSPQPPTPLLMAETDGPIPTRPTVTEPPPFANNASLQARAP</sequence>
<evidence type="ECO:0000256" key="1">
    <source>
        <dbReference type="SAM" id="MobiDB-lite"/>
    </source>
</evidence>
<proteinExistence type="predicted"/>
<protein>
    <submittedName>
        <fullName evidence="2">Uncharacterized protein</fullName>
    </submittedName>
</protein>
<dbReference type="Proteomes" id="UP000324222">
    <property type="component" value="Unassembled WGS sequence"/>
</dbReference>
<comment type="caution">
    <text evidence="2">The sequence shown here is derived from an EMBL/GenBank/DDBJ whole genome shotgun (WGS) entry which is preliminary data.</text>
</comment>
<dbReference type="AlphaFoldDB" id="A0A5B7H7N2"/>
<organism evidence="2 3">
    <name type="scientific">Portunus trituberculatus</name>
    <name type="common">Swimming crab</name>
    <name type="synonym">Neptunus trituberculatus</name>
    <dbReference type="NCBI Taxonomy" id="210409"/>
    <lineage>
        <taxon>Eukaryota</taxon>
        <taxon>Metazoa</taxon>
        <taxon>Ecdysozoa</taxon>
        <taxon>Arthropoda</taxon>
        <taxon>Crustacea</taxon>
        <taxon>Multicrustacea</taxon>
        <taxon>Malacostraca</taxon>
        <taxon>Eumalacostraca</taxon>
        <taxon>Eucarida</taxon>
        <taxon>Decapoda</taxon>
        <taxon>Pleocyemata</taxon>
        <taxon>Brachyura</taxon>
        <taxon>Eubrachyura</taxon>
        <taxon>Portunoidea</taxon>
        <taxon>Portunidae</taxon>
        <taxon>Portuninae</taxon>
        <taxon>Portunus</taxon>
    </lineage>
</organism>
<keyword evidence="3" id="KW-1185">Reference proteome</keyword>
<name>A0A5B7H7N2_PORTR</name>
<gene>
    <name evidence="2" type="ORF">E2C01_059813</name>
</gene>
<accession>A0A5B7H7N2</accession>
<feature type="compositionally biased region" description="Pro residues" evidence="1">
    <location>
        <begin position="56"/>
        <end position="71"/>
    </location>
</feature>
<dbReference type="EMBL" id="VSRR010023675">
    <property type="protein sequence ID" value="MPC65675.1"/>
    <property type="molecule type" value="Genomic_DNA"/>
</dbReference>
<evidence type="ECO:0000313" key="2">
    <source>
        <dbReference type="EMBL" id="MPC65675.1"/>
    </source>
</evidence>